<dbReference type="GO" id="GO:0005886">
    <property type="term" value="C:plasma membrane"/>
    <property type="evidence" value="ECO:0007669"/>
    <property type="project" value="UniProtKB-SubCell"/>
</dbReference>
<evidence type="ECO:0000259" key="9">
    <source>
        <dbReference type="Pfam" id="PF09335"/>
    </source>
</evidence>
<evidence type="ECO:0000256" key="7">
    <source>
        <dbReference type="SAM" id="MobiDB-lite"/>
    </source>
</evidence>
<feature type="domain" description="VTT" evidence="9">
    <location>
        <begin position="34"/>
        <end position="159"/>
    </location>
</feature>
<feature type="region of interest" description="Disordered" evidence="7">
    <location>
        <begin position="202"/>
        <end position="222"/>
    </location>
</feature>
<keyword evidence="5 8" id="KW-1133">Transmembrane helix</keyword>
<sequence length="222" mass="24541">MDVINEVILYASTAWWILPLLFLFCLIDGLLPVVPSESLIVALASVAVASGAPPLLLLGLVGAAGAIAGDHFAYRFGRRIGLDRFRWMRRRRARKTFAVARRELERRGALLIFTARYIPIGRVAVNFTAGATRFSLRRFTLLDTLGCLTWSAYSTTIGAVGGHWMKDNPLLGIGLSISIAMVFGFIVDRVLNVLRRRLGIDPQSPDAQPTPQLLEVPADRRR</sequence>
<keyword evidence="6 8" id="KW-0472">Membrane</keyword>
<dbReference type="Pfam" id="PF09335">
    <property type="entry name" value="VTT_dom"/>
    <property type="match status" value="1"/>
</dbReference>
<dbReference type="PANTHER" id="PTHR42709">
    <property type="entry name" value="ALKALINE PHOSPHATASE LIKE PROTEIN"/>
    <property type="match status" value="1"/>
</dbReference>
<dbReference type="Proteomes" id="UP000195913">
    <property type="component" value="Unassembled WGS sequence"/>
</dbReference>
<comment type="subcellular location">
    <subcellularLocation>
        <location evidence="1">Cell membrane</location>
        <topology evidence="1">Multi-pass membrane protein</topology>
    </subcellularLocation>
</comment>
<evidence type="ECO:0000256" key="4">
    <source>
        <dbReference type="ARBA" id="ARBA00022692"/>
    </source>
</evidence>
<feature type="transmembrane region" description="Helical" evidence="8">
    <location>
        <begin position="141"/>
        <end position="164"/>
    </location>
</feature>
<dbReference type="PANTHER" id="PTHR42709:SF6">
    <property type="entry name" value="UNDECAPRENYL PHOSPHATE TRANSPORTER A"/>
    <property type="match status" value="1"/>
</dbReference>
<evidence type="ECO:0000313" key="10">
    <source>
        <dbReference type="EMBL" id="SJM68149.1"/>
    </source>
</evidence>
<proteinExistence type="inferred from homology"/>
<comment type="similarity">
    <text evidence="2">Belongs to the DedA family.</text>
</comment>
<dbReference type="InterPro" id="IPR051311">
    <property type="entry name" value="DedA_domain"/>
</dbReference>
<dbReference type="InterPro" id="IPR032816">
    <property type="entry name" value="VTT_dom"/>
</dbReference>
<evidence type="ECO:0000256" key="3">
    <source>
        <dbReference type="ARBA" id="ARBA00022475"/>
    </source>
</evidence>
<keyword evidence="3" id="KW-1003">Cell membrane</keyword>
<protein>
    <submittedName>
        <fullName evidence="10">Membrane protein DedA family</fullName>
    </submittedName>
</protein>
<gene>
    <name evidence="10" type="ORF">FM101_10835</name>
</gene>
<feature type="transmembrane region" description="Helical" evidence="8">
    <location>
        <begin position="39"/>
        <end position="69"/>
    </location>
</feature>
<evidence type="ECO:0000256" key="5">
    <source>
        <dbReference type="ARBA" id="ARBA00022989"/>
    </source>
</evidence>
<evidence type="ECO:0000256" key="8">
    <source>
        <dbReference type="SAM" id="Phobius"/>
    </source>
</evidence>
<organism evidence="10 11">
    <name type="scientific">Arthrobacter rhombi</name>
    <dbReference type="NCBI Taxonomy" id="71253"/>
    <lineage>
        <taxon>Bacteria</taxon>
        <taxon>Bacillati</taxon>
        <taxon>Actinomycetota</taxon>
        <taxon>Actinomycetes</taxon>
        <taxon>Micrococcales</taxon>
        <taxon>Micrococcaceae</taxon>
        <taxon>Arthrobacter</taxon>
    </lineage>
</organism>
<feature type="transmembrane region" description="Helical" evidence="8">
    <location>
        <begin position="7"/>
        <end position="33"/>
    </location>
</feature>
<evidence type="ECO:0000256" key="6">
    <source>
        <dbReference type="ARBA" id="ARBA00023136"/>
    </source>
</evidence>
<evidence type="ECO:0000256" key="2">
    <source>
        <dbReference type="ARBA" id="ARBA00010792"/>
    </source>
</evidence>
<dbReference type="EMBL" id="FUHW01000038">
    <property type="protein sequence ID" value="SJM68149.1"/>
    <property type="molecule type" value="Genomic_DNA"/>
</dbReference>
<reference evidence="10 11" key="1">
    <citation type="submission" date="2017-02" db="EMBL/GenBank/DDBJ databases">
        <authorList>
            <person name="Peterson S.W."/>
        </authorList>
    </citation>
    <scope>NUCLEOTIDE SEQUENCE [LARGE SCALE GENOMIC DNA]</scope>
    <source>
        <strain evidence="10 11">B Ar 00.02</strain>
    </source>
</reference>
<dbReference type="AlphaFoldDB" id="A0A1R4GJ19"/>
<keyword evidence="11" id="KW-1185">Reference proteome</keyword>
<accession>A0A1R4GJ19</accession>
<evidence type="ECO:0000313" key="11">
    <source>
        <dbReference type="Proteomes" id="UP000195913"/>
    </source>
</evidence>
<feature type="transmembrane region" description="Helical" evidence="8">
    <location>
        <begin position="170"/>
        <end position="187"/>
    </location>
</feature>
<evidence type="ECO:0000256" key="1">
    <source>
        <dbReference type="ARBA" id="ARBA00004651"/>
    </source>
</evidence>
<keyword evidence="4 8" id="KW-0812">Transmembrane</keyword>
<dbReference type="RefSeq" id="WP_086999463.1">
    <property type="nucleotide sequence ID" value="NZ_FUHW01000038.1"/>
</dbReference>
<name>A0A1R4GJ19_9MICC</name>